<proteinExistence type="predicted"/>
<reference evidence="2" key="2">
    <citation type="submission" date="2015-01" db="EMBL/GenBank/DDBJ databases">
        <title>Evolutionary Origins and Diversification of the Mycorrhizal Mutualists.</title>
        <authorList>
            <consortium name="DOE Joint Genome Institute"/>
            <consortium name="Mycorrhizal Genomics Consortium"/>
            <person name="Kohler A."/>
            <person name="Kuo A."/>
            <person name="Nagy L.G."/>
            <person name="Floudas D."/>
            <person name="Copeland A."/>
            <person name="Barry K.W."/>
            <person name="Cichocki N."/>
            <person name="Veneault-Fourrey C."/>
            <person name="LaButti K."/>
            <person name="Lindquist E.A."/>
            <person name="Lipzen A."/>
            <person name="Lundell T."/>
            <person name="Morin E."/>
            <person name="Murat C."/>
            <person name="Riley R."/>
            <person name="Ohm R."/>
            <person name="Sun H."/>
            <person name="Tunlid A."/>
            <person name="Henrissat B."/>
            <person name="Grigoriev I.V."/>
            <person name="Hibbett D.S."/>
            <person name="Martin F."/>
        </authorList>
    </citation>
    <scope>NUCLEOTIDE SEQUENCE [LARGE SCALE GENOMIC DNA]</scope>
    <source>
        <strain evidence="2">MUT 4182</strain>
    </source>
</reference>
<dbReference type="EMBL" id="KN823050">
    <property type="protein sequence ID" value="KIO25024.1"/>
    <property type="molecule type" value="Genomic_DNA"/>
</dbReference>
<dbReference type="AlphaFoldDB" id="A0A0C3QH64"/>
<evidence type="ECO:0000313" key="2">
    <source>
        <dbReference type="Proteomes" id="UP000054248"/>
    </source>
</evidence>
<organism evidence="1 2">
    <name type="scientific">Tulasnella calospora MUT 4182</name>
    <dbReference type="NCBI Taxonomy" id="1051891"/>
    <lineage>
        <taxon>Eukaryota</taxon>
        <taxon>Fungi</taxon>
        <taxon>Dikarya</taxon>
        <taxon>Basidiomycota</taxon>
        <taxon>Agaricomycotina</taxon>
        <taxon>Agaricomycetes</taxon>
        <taxon>Cantharellales</taxon>
        <taxon>Tulasnellaceae</taxon>
        <taxon>Tulasnella</taxon>
    </lineage>
</organism>
<name>A0A0C3QH64_9AGAM</name>
<gene>
    <name evidence="1" type="ORF">M407DRAFT_25664</name>
</gene>
<protein>
    <submittedName>
        <fullName evidence="1">Uncharacterized protein</fullName>
    </submittedName>
</protein>
<keyword evidence="2" id="KW-1185">Reference proteome</keyword>
<evidence type="ECO:0000313" key="1">
    <source>
        <dbReference type="EMBL" id="KIO25024.1"/>
    </source>
</evidence>
<reference evidence="1 2" key="1">
    <citation type="submission" date="2014-04" db="EMBL/GenBank/DDBJ databases">
        <authorList>
            <consortium name="DOE Joint Genome Institute"/>
            <person name="Kuo A."/>
            <person name="Girlanda M."/>
            <person name="Perotto S."/>
            <person name="Kohler A."/>
            <person name="Nagy L.G."/>
            <person name="Floudas D."/>
            <person name="Copeland A."/>
            <person name="Barry K.W."/>
            <person name="Cichocki N."/>
            <person name="Veneault-Fourrey C."/>
            <person name="LaButti K."/>
            <person name="Lindquist E.A."/>
            <person name="Lipzen A."/>
            <person name="Lundell T."/>
            <person name="Morin E."/>
            <person name="Murat C."/>
            <person name="Sun H."/>
            <person name="Tunlid A."/>
            <person name="Henrissat B."/>
            <person name="Grigoriev I.V."/>
            <person name="Hibbett D.S."/>
            <person name="Martin F."/>
            <person name="Nordberg H.P."/>
            <person name="Cantor M.N."/>
            <person name="Hua S.X."/>
        </authorList>
    </citation>
    <scope>NUCLEOTIDE SEQUENCE [LARGE SCALE GENOMIC DNA]</scope>
    <source>
        <strain evidence="1 2">MUT 4182</strain>
    </source>
</reference>
<dbReference type="OrthoDB" id="3358904at2759"/>
<dbReference type="STRING" id="1051891.A0A0C3QH64"/>
<dbReference type="Proteomes" id="UP000054248">
    <property type="component" value="Unassembled WGS sequence"/>
</dbReference>
<accession>A0A0C3QH64</accession>
<sequence>MPDAATPPIGKGLNFNETALKVLSNMTQNGGSIVQADLRKLIALSPSYLIVDSTVHPNAADGVNQWALGLNRLCEVIIALHRKEELELETLNETSRACAEAWSITSSWRGMERGKAVIGDLSARLREHVLDPDGLTYKGEAIYVP</sequence>
<dbReference type="HOGENOM" id="CLU_124552_0_0_1"/>